<evidence type="ECO:0000256" key="2">
    <source>
        <dbReference type="SAM" id="MobiDB-lite"/>
    </source>
</evidence>
<feature type="repeat" description="RCC1" evidence="1">
    <location>
        <begin position="138"/>
        <end position="185"/>
    </location>
</feature>
<sequence>MLRSTRHSTALARCGFRRNFYSGTLGTKRSTLRSKALVATSCVAVAIALGLSRDTIQNDAPAINPKKSVPTPSGSSLVSNNDSLEAVVWGSNKNHVLSSSSDETTPIKRPELSPILSNTALRDLAVTEEYGVCVDARGDIYQWGDGFSGQLARSDRPPRPQKTLSGKDISSVALTPNKVVALSKKSGKIYILSSKQNQQDTQKPSGSWSLSKLWTSSNTEVDYIELQTNVKLHRSEKFTSISTGKDHLVALTSSGRTFSLPLSLSGNSSGQLGLRKVSVRSDSSSPSLADIELTPKAARDPYATATPYIRTSQASQEDTVSQPAVASSVEQSKLPKDDDIRFCTTLYEIPTLQGIKVAQIVAGARATYARTEMGGRVLAWGANEYGQLGLGPTVTLPHVSVPTEVVFSKTAPSGTASTCTNIAAGPGDIVYFLVQRKTLGTSNRAFDVLACGMGQWGAIGNGLFTNAQGTPSKVKLVSGVQEFHEQDQTLRPLEIYNISTSDTGHTLLTLDTAARTGPGANAGRDLVAWGLNQDYQLGNGKRSSLPTPIYLTNDEGNRVALQVKEAPVSDMSGKLWSRKAWVEQTAVAGPGCSVVYWKLRT</sequence>
<proteinExistence type="predicted"/>
<dbReference type="InterPro" id="IPR053245">
    <property type="entry name" value="MitoProcess-Associated"/>
</dbReference>
<dbReference type="PANTHER" id="PTHR47563:SF1">
    <property type="entry name" value="PROTEIN FMP25, MITOCHONDRIAL"/>
    <property type="match status" value="1"/>
</dbReference>
<dbReference type="GO" id="GO:0034551">
    <property type="term" value="P:mitochondrial respiratory chain complex III assembly"/>
    <property type="evidence" value="ECO:0007669"/>
    <property type="project" value="TreeGrafter"/>
</dbReference>
<dbReference type="Gene3D" id="2.130.10.30">
    <property type="entry name" value="Regulator of chromosome condensation 1/beta-lactamase-inhibitor protein II"/>
    <property type="match status" value="2"/>
</dbReference>
<dbReference type="STRING" id="1314777.A0A165AGV3"/>
<dbReference type="EMBL" id="KV419394">
    <property type="protein sequence ID" value="KZS98976.1"/>
    <property type="molecule type" value="Genomic_DNA"/>
</dbReference>
<feature type="repeat" description="RCC1" evidence="1">
    <location>
        <begin position="375"/>
        <end position="435"/>
    </location>
</feature>
<reference evidence="3 4" key="1">
    <citation type="journal article" date="2016" name="Mol. Biol. Evol.">
        <title>Comparative Genomics of Early-Diverging Mushroom-Forming Fungi Provides Insights into the Origins of Lignocellulose Decay Capabilities.</title>
        <authorList>
            <person name="Nagy L.G."/>
            <person name="Riley R."/>
            <person name="Tritt A."/>
            <person name="Adam C."/>
            <person name="Daum C."/>
            <person name="Floudas D."/>
            <person name="Sun H."/>
            <person name="Yadav J.S."/>
            <person name="Pangilinan J."/>
            <person name="Larsson K.H."/>
            <person name="Matsuura K."/>
            <person name="Barry K."/>
            <person name="Labutti K."/>
            <person name="Kuo R."/>
            <person name="Ohm R.A."/>
            <person name="Bhattacharya S.S."/>
            <person name="Shirouzu T."/>
            <person name="Yoshinaga Y."/>
            <person name="Martin F.M."/>
            <person name="Grigoriev I.V."/>
            <person name="Hibbett D.S."/>
        </authorList>
    </citation>
    <scope>NUCLEOTIDE SEQUENCE [LARGE SCALE GENOMIC DNA]</scope>
    <source>
        <strain evidence="3 4">HHB9708</strain>
    </source>
</reference>
<dbReference type="PANTHER" id="PTHR47563">
    <property type="entry name" value="PROTEIN FMP25, MITOCHONDRIAL"/>
    <property type="match status" value="1"/>
</dbReference>
<dbReference type="GO" id="GO:0005743">
    <property type="term" value="C:mitochondrial inner membrane"/>
    <property type="evidence" value="ECO:0007669"/>
    <property type="project" value="TreeGrafter"/>
</dbReference>
<evidence type="ECO:0000313" key="3">
    <source>
        <dbReference type="EMBL" id="KZS98976.1"/>
    </source>
</evidence>
<dbReference type="PROSITE" id="PS50012">
    <property type="entry name" value="RCC1_3"/>
    <property type="match status" value="2"/>
</dbReference>
<protein>
    <submittedName>
        <fullName evidence="3">RCC1/BLIP-II protein</fullName>
    </submittedName>
</protein>
<dbReference type="Proteomes" id="UP000076722">
    <property type="component" value="Unassembled WGS sequence"/>
</dbReference>
<dbReference type="AlphaFoldDB" id="A0A165AGV3"/>
<dbReference type="InterPro" id="IPR000408">
    <property type="entry name" value="Reg_chr_condens"/>
</dbReference>
<accession>A0A165AGV3</accession>
<name>A0A165AGV3_9AGAM</name>
<dbReference type="InterPro" id="IPR009091">
    <property type="entry name" value="RCC1/BLIP-II"/>
</dbReference>
<evidence type="ECO:0000256" key="1">
    <source>
        <dbReference type="PROSITE-ProRule" id="PRU00235"/>
    </source>
</evidence>
<evidence type="ECO:0000313" key="4">
    <source>
        <dbReference type="Proteomes" id="UP000076722"/>
    </source>
</evidence>
<organism evidence="3 4">
    <name type="scientific">Sistotremastrum niveocremeum HHB9708</name>
    <dbReference type="NCBI Taxonomy" id="1314777"/>
    <lineage>
        <taxon>Eukaryota</taxon>
        <taxon>Fungi</taxon>
        <taxon>Dikarya</taxon>
        <taxon>Basidiomycota</taxon>
        <taxon>Agaricomycotina</taxon>
        <taxon>Agaricomycetes</taxon>
        <taxon>Sistotremastrales</taxon>
        <taxon>Sistotremastraceae</taxon>
        <taxon>Sertulicium</taxon>
        <taxon>Sertulicium niveocremeum</taxon>
    </lineage>
</organism>
<feature type="region of interest" description="Disordered" evidence="2">
    <location>
        <begin position="309"/>
        <end position="331"/>
    </location>
</feature>
<keyword evidence="4" id="KW-1185">Reference proteome</keyword>
<gene>
    <name evidence="3" type="ORF">SISNIDRAFT_403265</name>
</gene>
<dbReference type="OrthoDB" id="10256179at2759"/>
<dbReference type="Pfam" id="PF00415">
    <property type="entry name" value="RCC1"/>
    <property type="match status" value="1"/>
</dbReference>
<dbReference type="SUPFAM" id="SSF50985">
    <property type="entry name" value="RCC1/BLIP-II"/>
    <property type="match status" value="1"/>
</dbReference>